<organism evidence="2 3">
    <name type="scientific">Parafrankia irregularis</name>
    <dbReference type="NCBI Taxonomy" id="795642"/>
    <lineage>
        <taxon>Bacteria</taxon>
        <taxon>Bacillati</taxon>
        <taxon>Actinomycetota</taxon>
        <taxon>Actinomycetes</taxon>
        <taxon>Frankiales</taxon>
        <taxon>Frankiaceae</taxon>
        <taxon>Parafrankia</taxon>
    </lineage>
</organism>
<dbReference type="Gene3D" id="3.20.20.370">
    <property type="entry name" value="Glycoside hydrolase/deacetylase"/>
    <property type="match status" value="1"/>
</dbReference>
<dbReference type="PANTHER" id="PTHR10587:SF134">
    <property type="entry name" value="SECRETED PROTEIN"/>
    <property type="match status" value="1"/>
</dbReference>
<sequence length="216" mass="22860">MAGVITRLPTRDRVIALTFDACGGPHGSGYDQALIDCLRENGIAATLFLNSRWIDANPRVCRDLAAEPLFEIANHGTVHRPLSVSGRSAYGISGTHNAGEVFDEIAVNRDRIQALVGRPPRFFRAGTAHCDNVATAIVADLGEHVVNFDVNGDAGATFSAGQVTRAVLTARPGSIVIAHLNHPEGGTAQGFAKALPQPAAAGYRFVRLSDQIRAAQ</sequence>
<evidence type="ECO:0000259" key="1">
    <source>
        <dbReference type="PROSITE" id="PS51677"/>
    </source>
</evidence>
<dbReference type="InterPro" id="IPR011330">
    <property type="entry name" value="Glyco_hydro/deAcase_b/a-brl"/>
</dbReference>
<dbReference type="EMBL" id="FAOZ01000051">
    <property type="protein sequence ID" value="CUU60943.1"/>
    <property type="molecule type" value="Genomic_DNA"/>
</dbReference>
<keyword evidence="3" id="KW-1185">Reference proteome</keyword>
<protein>
    <submittedName>
        <fullName evidence="2">Peptidoglycan/xylan/chitin deacetylase, PgdA/CDA1 family</fullName>
    </submittedName>
</protein>
<dbReference type="SUPFAM" id="SSF88713">
    <property type="entry name" value="Glycoside hydrolase/deacetylase"/>
    <property type="match status" value="1"/>
</dbReference>
<dbReference type="Pfam" id="PF01522">
    <property type="entry name" value="Polysacc_deac_1"/>
    <property type="match status" value="1"/>
</dbReference>
<evidence type="ECO:0000313" key="2">
    <source>
        <dbReference type="EMBL" id="CUU60943.1"/>
    </source>
</evidence>
<dbReference type="InterPro" id="IPR050248">
    <property type="entry name" value="Polysacc_deacetylase_ArnD"/>
</dbReference>
<dbReference type="PROSITE" id="PS51677">
    <property type="entry name" value="NODB"/>
    <property type="match status" value="1"/>
</dbReference>
<dbReference type="CDD" id="cd10955">
    <property type="entry name" value="CE4_BH0857_like"/>
    <property type="match status" value="1"/>
</dbReference>
<accession>A0A0S4R0P0</accession>
<dbReference type="GO" id="GO:0016810">
    <property type="term" value="F:hydrolase activity, acting on carbon-nitrogen (but not peptide) bonds"/>
    <property type="evidence" value="ECO:0007669"/>
    <property type="project" value="InterPro"/>
</dbReference>
<dbReference type="InterPro" id="IPR002509">
    <property type="entry name" value="NODB_dom"/>
</dbReference>
<dbReference type="AlphaFoldDB" id="A0A0S4R0P0"/>
<dbReference type="Proteomes" id="UP000198802">
    <property type="component" value="Unassembled WGS sequence"/>
</dbReference>
<proteinExistence type="predicted"/>
<evidence type="ECO:0000313" key="3">
    <source>
        <dbReference type="Proteomes" id="UP000198802"/>
    </source>
</evidence>
<reference evidence="3" key="1">
    <citation type="submission" date="2015-11" db="EMBL/GenBank/DDBJ databases">
        <authorList>
            <person name="Varghese N."/>
        </authorList>
    </citation>
    <scope>NUCLEOTIDE SEQUENCE [LARGE SCALE GENOMIC DNA]</scope>
    <source>
        <strain evidence="3">DSM 45899</strain>
    </source>
</reference>
<dbReference type="GO" id="GO:0005975">
    <property type="term" value="P:carbohydrate metabolic process"/>
    <property type="evidence" value="ECO:0007669"/>
    <property type="project" value="InterPro"/>
</dbReference>
<name>A0A0S4R0P0_9ACTN</name>
<dbReference type="RefSeq" id="WP_242666588.1">
    <property type="nucleotide sequence ID" value="NZ_FAOZ01000051.1"/>
</dbReference>
<feature type="domain" description="NodB homology" evidence="1">
    <location>
        <begin position="13"/>
        <end position="206"/>
    </location>
</feature>
<dbReference type="PANTHER" id="PTHR10587">
    <property type="entry name" value="GLYCOSYL TRANSFERASE-RELATED"/>
    <property type="match status" value="1"/>
</dbReference>
<gene>
    <name evidence="2" type="ORF">Ga0074812_1514</name>
</gene>